<dbReference type="InterPro" id="IPR010368">
    <property type="entry name" value="Com_YlbF"/>
</dbReference>
<dbReference type="InterPro" id="IPR023378">
    <property type="entry name" value="YheA/YmcA-like_dom_sf"/>
</dbReference>
<comment type="caution">
    <text evidence="1">The sequence shown here is derived from an EMBL/GenBank/DDBJ whole genome shotgun (WGS) entry which is preliminary data.</text>
</comment>
<dbReference type="AlphaFoldDB" id="A0A0M2P0Y2"/>
<reference evidence="1 2" key="1">
    <citation type="submission" date="2015-03" db="EMBL/GenBank/DDBJ databases">
        <title>Genome Assembly of Staphylococcus cohnii subsp. cohnii strain G22B2.</title>
        <authorList>
            <person name="Nair G."/>
            <person name="Kaur G."/>
            <person name="Khatri I."/>
            <person name="Singh N.K."/>
            <person name="Sathyabama S."/>
            <person name="Maurya S.K."/>
            <person name="Subramanian S."/>
            <person name="Agrewala J.N."/>
            <person name="Mayilraj S."/>
        </authorList>
    </citation>
    <scope>NUCLEOTIDE SEQUENCE [LARGE SCALE GENOMIC DNA]</scope>
    <source>
        <strain evidence="1 2">G22B2</strain>
    </source>
</reference>
<accession>A0A0M2P0Y2</accession>
<dbReference type="EMBL" id="LAKJ01000008">
    <property type="protein sequence ID" value="KKI64479.1"/>
    <property type="molecule type" value="Genomic_DNA"/>
</dbReference>
<dbReference type="PATRIC" id="fig|74704.6.peg.2531"/>
<organism evidence="1 2">
    <name type="scientific">Staphylococcus cohnii subsp. cohnii</name>
    <dbReference type="NCBI Taxonomy" id="74704"/>
    <lineage>
        <taxon>Bacteria</taxon>
        <taxon>Bacillati</taxon>
        <taxon>Bacillota</taxon>
        <taxon>Bacilli</taxon>
        <taxon>Bacillales</taxon>
        <taxon>Staphylococcaceae</taxon>
        <taxon>Staphylococcus</taxon>
        <taxon>Staphylococcus cohnii species complex</taxon>
    </lineage>
</organism>
<dbReference type="GeneID" id="58097863"/>
<dbReference type="RefSeq" id="WP_019469274.1">
    <property type="nucleotide sequence ID" value="NZ_BKAS01000004.1"/>
</dbReference>
<dbReference type="PANTHER" id="PTHR38448">
    <property type="entry name" value="REGULATORY PROTEIN YLBF-RELATED"/>
    <property type="match status" value="1"/>
</dbReference>
<evidence type="ECO:0000313" key="2">
    <source>
        <dbReference type="Proteomes" id="UP000034455"/>
    </source>
</evidence>
<dbReference type="PANTHER" id="PTHR38448:SF2">
    <property type="entry name" value="REGULATORY PROTEIN YLBF"/>
    <property type="match status" value="1"/>
</dbReference>
<dbReference type="InterPro" id="IPR052767">
    <property type="entry name" value="Bact_com_dev_regulator"/>
</dbReference>
<dbReference type="Proteomes" id="UP000034455">
    <property type="component" value="Unassembled WGS sequence"/>
</dbReference>
<gene>
    <name evidence="1" type="ORF">UF66_2431</name>
</gene>
<evidence type="ECO:0000313" key="1">
    <source>
        <dbReference type="EMBL" id="KKI64479.1"/>
    </source>
</evidence>
<proteinExistence type="predicted"/>
<dbReference type="Pfam" id="PF06133">
    <property type="entry name" value="Com_YlbF"/>
    <property type="match status" value="1"/>
</dbReference>
<name>A0A0M2P0Y2_STACC</name>
<protein>
    <submittedName>
        <fullName evidence="1">ComK regulator</fullName>
    </submittedName>
</protein>
<dbReference type="SUPFAM" id="SSF158622">
    <property type="entry name" value="YheA/YmcA-like"/>
    <property type="match status" value="1"/>
</dbReference>
<sequence>MITEETLNILDDIEELSDKILDSSLYHSFKIAEQNLQENDEAHLLYQAFLKSKEQYDEIMRFGKYHPDYQKVMLETRKRKRAYEMLPVVMDYKQKEVALQDLIDEVIMKIAYAVSENVKIETGNPFFQKDASGCATGGSCSCSL</sequence>
<dbReference type="Gene3D" id="1.20.1500.10">
    <property type="entry name" value="YheA/YmcA-like"/>
    <property type="match status" value="1"/>
</dbReference>